<keyword evidence="2" id="KW-1185">Reference proteome</keyword>
<dbReference type="EMBL" id="QJKF01000022">
    <property type="protein sequence ID" value="PXX54930.1"/>
    <property type="molecule type" value="Genomic_DNA"/>
</dbReference>
<evidence type="ECO:0000313" key="2">
    <source>
        <dbReference type="Proteomes" id="UP000247569"/>
    </source>
</evidence>
<proteinExistence type="predicted"/>
<comment type="caution">
    <text evidence="1">The sequence shown here is derived from an EMBL/GenBank/DDBJ whole genome shotgun (WGS) entry which is preliminary data.</text>
</comment>
<gene>
    <name evidence="1" type="ORF">DFR70_12271</name>
</gene>
<sequence>MSDARGSAQIAGPPELEVKLVAFYEALKVLSSHTDQWYVDRAAEDTDARQARAQRLWGKVEAKRSEYISLGQKTLSK</sequence>
<accession>A0A318JSG9</accession>
<dbReference type="AlphaFoldDB" id="A0A318JSG9"/>
<organism evidence="1 2">
    <name type="scientific">Nocardia tenerifensis</name>
    <dbReference type="NCBI Taxonomy" id="228006"/>
    <lineage>
        <taxon>Bacteria</taxon>
        <taxon>Bacillati</taxon>
        <taxon>Actinomycetota</taxon>
        <taxon>Actinomycetes</taxon>
        <taxon>Mycobacteriales</taxon>
        <taxon>Nocardiaceae</taxon>
        <taxon>Nocardia</taxon>
    </lineage>
</organism>
<name>A0A318JSG9_9NOCA</name>
<evidence type="ECO:0000313" key="1">
    <source>
        <dbReference type="EMBL" id="PXX54930.1"/>
    </source>
</evidence>
<dbReference type="Proteomes" id="UP000247569">
    <property type="component" value="Unassembled WGS sequence"/>
</dbReference>
<protein>
    <submittedName>
        <fullName evidence="1">Uncharacterized protein</fullName>
    </submittedName>
</protein>
<reference evidence="1 2" key="1">
    <citation type="submission" date="2018-05" db="EMBL/GenBank/DDBJ databases">
        <title>Genomic Encyclopedia of Type Strains, Phase IV (KMG-IV): sequencing the most valuable type-strain genomes for metagenomic binning, comparative biology and taxonomic classification.</title>
        <authorList>
            <person name="Goeker M."/>
        </authorList>
    </citation>
    <scope>NUCLEOTIDE SEQUENCE [LARGE SCALE GENOMIC DNA]</scope>
    <source>
        <strain evidence="1 2">DSM 44704</strain>
    </source>
</reference>